<keyword evidence="2" id="KW-0521">NADP</keyword>
<gene>
    <name evidence="5" type="ORF">ACIBP5_09240</name>
</gene>
<name>A0ABW8A036_9ACTN</name>
<dbReference type="Proteomes" id="UP001612928">
    <property type="component" value="Unassembled WGS sequence"/>
</dbReference>
<evidence type="ECO:0000313" key="6">
    <source>
        <dbReference type="Proteomes" id="UP001612928"/>
    </source>
</evidence>
<dbReference type="InterPro" id="IPR050765">
    <property type="entry name" value="Riboflavin_Biosynth_HTPR"/>
</dbReference>
<evidence type="ECO:0000256" key="2">
    <source>
        <dbReference type="ARBA" id="ARBA00022857"/>
    </source>
</evidence>
<accession>A0ABW8A036</accession>
<dbReference type="InterPro" id="IPR002734">
    <property type="entry name" value="RibDG_C"/>
</dbReference>
<dbReference type="Pfam" id="PF01872">
    <property type="entry name" value="RibD_C"/>
    <property type="match status" value="1"/>
</dbReference>
<dbReference type="PANTHER" id="PTHR38011:SF7">
    <property type="entry name" value="2,5-DIAMINO-6-RIBOSYLAMINO-4(3H)-PYRIMIDINONE 5'-PHOSPHATE REDUCTASE"/>
    <property type="match status" value="1"/>
</dbReference>
<evidence type="ECO:0000256" key="3">
    <source>
        <dbReference type="ARBA" id="ARBA00023002"/>
    </source>
</evidence>
<dbReference type="PANTHER" id="PTHR38011">
    <property type="entry name" value="DIHYDROFOLATE REDUCTASE FAMILY PROTEIN (AFU_ORTHOLOGUE AFUA_8G06820)"/>
    <property type="match status" value="1"/>
</dbReference>
<comment type="pathway">
    <text evidence="1">Cofactor biosynthesis; riboflavin biosynthesis.</text>
</comment>
<dbReference type="RefSeq" id="WP_397019840.1">
    <property type="nucleotide sequence ID" value="NZ_JBITMB010000002.1"/>
</dbReference>
<proteinExistence type="predicted"/>
<comment type="caution">
    <text evidence="5">The sequence shown here is derived from an EMBL/GenBank/DDBJ whole genome shotgun (WGS) entry which is preliminary data.</text>
</comment>
<dbReference type="Gene3D" id="3.40.430.10">
    <property type="entry name" value="Dihydrofolate Reductase, subunit A"/>
    <property type="match status" value="1"/>
</dbReference>
<keyword evidence="6" id="KW-1185">Reference proteome</keyword>
<sequence>MRRIHPDIQDDPDIALAYAYPEGRPWLRVNMVASADGATWVDGRSGGLSSRGDRRIFGVLRGMADVIVAGAATVRAEGYGAVEPRESWRALRAGRPTAPPLAVVTRSLDLDLDGPLFHGAVSRTIVLTCEAAPRERRKAAAELADVVVAGDTGVDLQAAVRELHARGLTRVLCEGGPRLNAQLAAAGLLDELCLTISPMLVGGGAARVLNGEPSRVGLGLDHVLEEDGVLFCRYTRGADA</sequence>
<keyword evidence="3" id="KW-0560">Oxidoreductase</keyword>
<dbReference type="SUPFAM" id="SSF53597">
    <property type="entry name" value="Dihydrofolate reductase-like"/>
    <property type="match status" value="1"/>
</dbReference>
<evidence type="ECO:0000259" key="4">
    <source>
        <dbReference type="Pfam" id="PF01872"/>
    </source>
</evidence>
<reference evidence="5 6" key="1">
    <citation type="submission" date="2024-10" db="EMBL/GenBank/DDBJ databases">
        <title>The Natural Products Discovery Center: Release of the First 8490 Sequenced Strains for Exploring Actinobacteria Biosynthetic Diversity.</title>
        <authorList>
            <person name="Kalkreuter E."/>
            <person name="Kautsar S.A."/>
            <person name="Yang D."/>
            <person name="Bader C.D."/>
            <person name="Teijaro C.N."/>
            <person name="Fluegel L."/>
            <person name="Davis C.M."/>
            <person name="Simpson J.R."/>
            <person name="Lauterbach L."/>
            <person name="Steele A.D."/>
            <person name="Gui C."/>
            <person name="Meng S."/>
            <person name="Li G."/>
            <person name="Viehrig K."/>
            <person name="Ye F."/>
            <person name="Su P."/>
            <person name="Kiefer A.F."/>
            <person name="Nichols A."/>
            <person name="Cepeda A.J."/>
            <person name="Yan W."/>
            <person name="Fan B."/>
            <person name="Jiang Y."/>
            <person name="Adhikari A."/>
            <person name="Zheng C.-J."/>
            <person name="Schuster L."/>
            <person name="Cowan T.M."/>
            <person name="Smanski M.J."/>
            <person name="Chevrette M.G."/>
            <person name="De Carvalho L.P.S."/>
            <person name="Shen B."/>
        </authorList>
    </citation>
    <scope>NUCLEOTIDE SEQUENCE [LARGE SCALE GENOMIC DNA]</scope>
    <source>
        <strain evidence="5 6">NPDC049503</strain>
    </source>
</reference>
<evidence type="ECO:0000256" key="1">
    <source>
        <dbReference type="ARBA" id="ARBA00005104"/>
    </source>
</evidence>
<protein>
    <submittedName>
        <fullName evidence="5">Pyrimidine reductase family protein</fullName>
    </submittedName>
</protein>
<dbReference type="EMBL" id="JBITMB010000002">
    <property type="protein sequence ID" value="MFI7440132.1"/>
    <property type="molecule type" value="Genomic_DNA"/>
</dbReference>
<dbReference type="InterPro" id="IPR024072">
    <property type="entry name" value="DHFR-like_dom_sf"/>
</dbReference>
<feature type="domain" description="Bacterial bifunctional deaminase-reductase C-terminal" evidence="4">
    <location>
        <begin position="25"/>
        <end position="218"/>
    </location>
</feature>
<evidence type="ECO:0000313" key="5">
    <source>
        <dbReference type="EMBL" id="MFI7440132.1"/>
    </source>
</evidence>
<organism evidence="5 6">
    <name type="scientific">Nonomuraea indica</name>
    <dbReference type="NCBI Taxonomy" id="1581193"/>
    <lineage>
        <taxon>Bacteria</taxon>
        <taxon>Bacillati</taxon>
        <taxon>Actinomycetota</taxon>
        <taxon>Actinomycetes</taxon>
        <taxon>Streptosporangiales</taxon>
        <taxon>Streptosporangiaceae</taxon>
        <taxon>Nonomuraea</taxon>
    </lineage>
</organism>
<dbReference type="NCBIfam" id="NF010663">
    <property type="entry name" value="PRK14059.1-1"/>
    <property type="match status" value="1"/>
</dbReference>